<proteinExistence type="predicted"/>
<evidence type="ECO:0000259" key="4">
    <source>
        <dbReference type="PROSITE" id="PS51782"/>
    </source>
</evidence>
<dbReference type="SUPFAM" id="SSF54106">
    <property type="entry name" value="LysM domain"/>
    <property type="match status" value="2"/>
</dbReference>
<comment type="caution">
    <text evidence="5">The sequence shown here is derived from an EMBL/GenBank/DDBJ whole genome shotgun (WGS) entry which is preliminary data.</text>
</comment>
<feature type="domain" description="LysM" evidence="4">
    <location>
        <begin position="112"/>
        <end position="156"/>
    </location>
</feature>
<reference evidence="5 6" key="1">
    <citation type="submission" date="2024-01" db="EMBL/GenBank/DDBJ databases">
        <title>The complete chloroplast genome sequence of Lithospermum erythrorhizon: insights into the phylogenetic relationship among Boraginaceae species and the maternal lineages of purple gromwells.</title>
        <authorList>
            <person name="Okada T."/>
            <person name="Watanabe K."/>
        </authorList>
    </citation>
    <scope>NUCLEOTIDE SEQUENCE [LARGE SCALE GENOMIC DNA]</scope>
</reference>
<dbReference type="CDD" id="cd00118">
    <property type="entry name" value="LysM"/>
    <property type="match status" value="2"/>
</dbReference>
<keyword evidence="6" id="KW-1185">Reference proteome</keyword>
<dbReference type="InterPro" id="IPR018392">
    <property type="entry name" value="LysM"/>
</dbReference>
<dbReference type="AlphaFoldDB" id="A0AAV3NJ40"/>
<keyword evidence="1" id="KW-0147">Chitin-binding</keyword>
<dbReference type="PANTHER" id="PTHR34997">
    <property type="entry name" value="AM15"/>
    <property type="match status" value="1"/>
</dbReference>
<protein>
    <recommendedName>
        <fullName evidence="4">LysM domain-containing protein</fullName>
    </recommendedName>
</protein>
<organism evidence="5 6">
    <name type="scientific">Lithospermum erythrorhizon</name>
    <name type="common">Purple gromwell</name>
    <name type="synonym">Lithospermum officinale var. erythrorhizon</name>
    <dbReference type="NCBI Taxonomy" id="34254"/>
    <lineage>
        <taxon>Eukaryota</taxon>
        <taxon>Viridiplantae</taxon>
        <taxon>Streptophyta</taxon>
        <taxon>Embryophyta</taxon>
        <taxon>Tracheophyta</taxon>
        <taxon>Spermatophyta</taxon>
        <taxon>Magnoliopsida</taxon>
        <taxon>eudicotyledons</taxon>
        <taxon>Gunneridae</taxon>
        <taxon>Pentapetalae</taxon>
        <taxon>asterids</taxon>
        <taxon>lamiids</taxon>
        <taxon>Boraginales</taxon>
        <taxon>Boraginaceae</taxon>
        <taxon>Boraginoideae</taxon>
        <taxon>Lithospermeae</taxon>
        <taxon>Lithospermum</taxon>
    </lineage>
</organism>
<dbReference type="PANTHER" id="PTHR34997:SF1">
    <property type="entry name" value="PEPTIDOGLYCAN-BINDING LYSIN DOMAIN"/>
    <property type="match status" value="1"/>
</dbReference>
<dbReference type="InterPro" id="IPR036779">
    <property type="entry name" value="LysM_dom_sf"/>
</dbReference>
<keyword evidence="3" id="KW-0732">Signal</keyword>
<dbReference type="SMART" id="SM00257">
    <property type="entry name" value="LysM"/>
    <property type="match status" value="2"/>
</dbReference>
<dbReference type="PROSITE" id="PS51782">
    <property type="entry name" value="LYSM"/>
    <property type="match status" value="2"/>
</dbReference>
<evidence type="ECO:0000313" key="5">
    <source>
        <dbReference type="EMBL" id="GAA0138968.1"/>
    </source>
</evidence>
<feature type="signal peptide" evidence="3">
    <location>
        <begin position="1"/>
        <end position="28"/>
    </location>
</feature>
<name>A0AAV3NJ40_LITER</name>
<dbReference type="Proteomes" id="UP001454036">
    <property type="component" value="Unassembled WGS sequence"/>
</dbReference>
<dbReference type="InterPro" id="IPR052210">
    <property type="entry name" value="LysM1-like"/>
</dbReference>
<evidence type="ECO:0000313" key="6">
    <source>
        <dbReference type="Proteomes" id="UP001454036"/>
    </source>
</evidence>
<sequence length="161" mass="16858">MARSNGISAISYSTLLVAFLLFITNAEGRVNPNALAAASTLTCTLVYGAEVGDTCSSIPQNFGLSAESFLGINPNMNCNNIFVGQWLCINGELTSGTAIPTATTNSGLSCSQIYGFQFGDTCSGIIQNFGLSAEIFSELNPNLNCNKIFVGEWLCINGGSS</sequence>
<accession>A0AAV3NJ40</accession>
<evidence type="ECO:0000256" key="3">
    <source>
        <dbReference type="SAM" id="SignalP"/>
    </source>
</evidence>
<dbReference type="Gene3D" id="3.10.350.10">
    <property type="entry name" value="LysM domain"/>
    <property type="match status" value="2"/>
</dbReference>
<evidence type="ECO:0000256" key="2">
    <source>
        <dbReference type="ARBA" id="ARBA00023026"/>
    </source>
</evidence>
<dbReference type="GO" id="GO:0008061">
    <property type="term" value="F:chitin binding"/>
    <property type="evidence" value="ECO:0007669"/>
    <property type="project" value="UniProtKB-KW"/>
</dbReference>
<gene>
    <name evidence="5" type="ORF">LIER_00609</name>
</gene>
<evidence type="ECO:0000256" key="1">
    <source>
        <dbReference type="ARBA" id="ARBA00022669"/>
    </source>
</evidence>
<dbReference type="Pfam" id="PF01476">
    <property type="entry name" value="LysM"/>
    <property type="match status" value="2"/>
</dbReference>
<keyword evidence="2" id="KW-0843">Virulence</keyword>
<feature type="chain" id="PRO_5043517342" description="LysM domain-containing protein" evidence="3">
    <location>
        <begin position="29"/>
        <end position="161"/>
    </location>
</feature>
<feature type="domain" description="LysM" evidence="4">
    <location>
        <begin position="45"/>
        <end position="89"/>
    </location>
</feature>
<dbReference type="EMBL" id="BAABME010000048">
    <property type="protein sequence ID" value="GAA0138968.1"/>
    <property type="molecule type" value="Genomic_DNA"/>
</dbReference>